<dbReference type="InterPro" id="IPR013324">
    <property type="entry name" value="RNA_pol_sigma_r3/r4-like"/>
</dbReference>
<dbReference type="Pfam" id="PF08281">
    <property type="entry name" value="Sigma70_r4_2"/>
    <property type="match status" value="1"/>
</dbReference>
<dbReference type="GO" id="GO:0003677">
    <property type="term" value="F:DNA binding"/>
    <property type="evidence" value="ECO:0007669"/>
    <property type="project" value="InterPro"/>
</dbReference>
<gene>
    <name evidence="7" type="ORF">IPO85_05190</name>
</gene>
<comment type="similarity">
    <text evidence="1">Belongs to the sigma-70 factor family. ECF subfamily.</text>
</comment>
<dbReference type="EMBL" id="JADKFW010000004">
    <property type="protein sequence ID" value="MBK9716902.1"/>
    <property type="molecule type" value="Genomic_DNA"/>
</dbReference>
<dbReference type="Proteomes" id="UP000808349">
    <property type="component" value="Unassembled WGS sequence"/>
</dbReference>
<dbReference type="GO" id="GO:0006352">
    <property type="term" value="P:DNA-templated transcription initiation"/>
    <property type="evidence" value="ECO:0007669"/>
    <property type="project" value="InterPro"/>
</dbReference>
<proteinExistence type="inferred from homology"/>
<feature type="domain" description="RNA polymerase sigma factor 70 region 4 type 2" evidence="6">
    <location>
        <begin position="128"/>
        <end position="178"/>
    </location>
</feature>
<evidence type="ECO:0000256" key="4">
    <source>
        <dbReference type="ARBA" id="ARBA00023163"/>
    </source>
</evidence>
<comment type="caution">
    <text evidence="7">The sequence shown here is derived from an EMBL/GenBank/DDBJ whole genome shotgun (WGS) entry which is preliminary data.</text>
</comment>
<evidence type="ECO:0000256" key="1">
    <source>
        <dbReference type="ARBA" id="ARBA00010641"/>
    </source>
</evidence>
<evidence type="ECO:0000259" key="6">
    <source>
        <dbReference type="Pfam" id="PF08281"/>
    </source>
</evidence>
<sequence>MFKPVGDLRNLSPDAEIALAKACCQGEREAQFRLFEQYKRTMFGICLRFMDNRLDAEDLLQEGFVNVFKDICKFSGKGSLEGWIRTIFTRTAIDQLKYKQKILKTIELQDTELLVVDHELTDPNDPEQVILMLQKLPTGFRTILNLYVLEDMSHHQIAKELGIAESTSRSQLTRAKDFLKKMMLKSMLLV</sequence>
<dbReference type="SUPFAM" id="SSF88946">
    <property type="entry name" value="Sigma2 domain of RNA polymerase sigma factors"/>
    <property type="match status" value="1"/>
</dbReference>
<keyword evidence="2" id="KW-0805">Transcription regulation</keyword>
<accession>A0A9D7S866</accession>
<dbReference type="GO" id="GO:0016987">
    <property type="term" value="F:sigma factor activity"/>
    <property type="evidence" value="ECO:0007669"/>
    <property type="project" value="UniProtKB-KW"/>
</dbReference>
<dbReference type="PANTHER" id="PTHR43133:SF46">
    <property type="entry name" value="RNA POLYMERASE SIGMA-70 FACTOR ECF SUBFAMILY"/>
    <property type="match status" value="1"/>
</dbReference>
<name>A0A9D7S866_9BACT</name>
<dbReference type="SUPFAM" id="SSF88659">
    <property type="entry name" value="Sigma3 and sigma4 domains of RNA polymerase sigma factors"/>
    <property type="match status" value="1"/>
</dbReference>
<dbReference type="Gene3D" id="1.10.10.10">
    <property type="entry name" value="Winged helix-like DNA-binding domain superfamily/Winged helix DNA-binding domain"/>
    <property type="match status" value="1"/>
</dbReference>
<dbReference type="InterPro" id="IPR013249">
    <property type="entry name" value="RNA_pol_sigma70_r4_t2"/>
</dbReference>
<protein>
    <submittedName>
        <fullName evidence="7">Sigma-70 family RNA polymerase sigma factor</fullName>
    </submittedName>
</protein>
<reference evidence="7 8" key="1">
    <citation type="submission" date="2020-10" db="EMBL/GenBank/DDBJ databases">
        <title>Connecting structure to function with the recovery of over 1000 high-quality activated sludge metagenome-assembled genomes encoding full-length rRNA genes using long-read sequencing.</title>
        <authorList>
            <person name="Singleton C.M."/>
            <person name="Petriglieri F."/>
            <person name="Kristensen J.M."/>
            <person name="Kirkegaard R.H."/>
            <person name="Michaelsen T.Y."/>
            <person name="Andersen M.H."/>
            <person name="Karst S.M."/>
            <person name="Dueholm M.S."/>
            <person name="Nielsen P.H."/>
            <person name="Albertsen M."/>
        </authorList>
    </citation>
    <scope>NUCLEOTIDE SEQUENCE [LARGE SCALE GENOMIC DNA]</scope>
    <source>
        <strain evidence="7">Ribe_18-Q3-R11-54_BAT3C.373</strain>
    </source>
</reference>
<dbReference type="AlphaFoldDB" id="A0A9D7S866"/>
<dbReference type="InterPro" id="IPR036388">
    <property type="entry name" value="WH-like_DNA-bd_sf"/>
</dbReference>
<keyword evidence="3" id="KW-0731">Sigma factor</keyword>
<dbReference type="InterPro" id="IPR014284">
    <property type="entry name" value="RNA_pol_sigma-70_dom"/>
</dbReference>
<dbReference type="InterPro" id="IPR039425">
    <property type="entry name" value="RNA_pol_sigma-70-like"/>
</dbReference>
<dbReference type="NCBIfam" id="TIGR02937">
    <property type="entry name" value="sigma70-ECF"/>
    <property type="match status" value="1"/>
</dbReference>
<evidence type="ECO:0000259" key="5">
    <source>
        <dbReference type="Pfam" id="PF04542"/>
    </source>
</evidence>
<dbReference type="PANTHER" id="PTHR43133">
    <property type="entry name" value="RNA POLYMERASE ECF-TYPE SIGMA FACTO"/>
    <property type="match status" value="1"/>
</dbReference>
<evidence type="ECO:0000256" key="2">
    <source>
        <dbReference type="ARBA" id="ARBA00023015"/>
    </source>
</evidence>
<evidence type="ECO:0000313" key="7">
    <source>
        <dbReference type="EMBL" id="MBK9716902.1"/>
    </source>
</evidence>
<evidence type="ECO:0000256" key="3">
    <source>
        <dbReference type="ARBA" id="ARBA00023082"/>
    </source>
</evidence>
<evidence type="ECO:0000313" key="8">
    <source>
        <dbReference type="Proteomes" id="UP000808349"/>
    </source>
</evidence>
<organism evidence="7 8">
    <name type="scientific">Candidatus Defluviibacterium haderslevense</name>
    <dbReference type="NCBI Taxonomy" id="2981993"/>
    <lineage>
        <taxon>Bacteria</taxon>
        <taxon>Pseudomonadati</taxon>
        <taxon>Bacteroidota</taxon>
        <taxon>Saprospiria</taxon>
        <taxon>Saprospirales</taxon>
        <taxon>Saprospiraceae</taxon>
        <taxon>Candidatus Defluviibacterium</taxon>
    </lineage>
</organism>
<dbReference type="Gene3D" id="1.10.1740.10">
    <property type="match status" value="1"/>
</dbReference>
<dbReference type="InterPro" id="IPR013325">
    <property type="entry name" value="RNA_pol_sigma_r2"/>
</dbReference>
<keyword evidence="4" id="KW-0804">Transcription</keyword>
<dbReference type="Pfam" id="PF04542">
    <property type="entry name" value="Sigma70_r2"/>
    <property type="match status" value="1"/>
</dbReference>
<feature type="domain" description="RNA polymerase sigma-70 region 2" evidence="5">
    <location>
        <begin position="34"/>
        <end position="101"/>
    </location>
</feature>
<dbReference type="InterPro" id="IPR007627">
    <property type="entry name" value="RNA_pol_sigma70_r2"/>
</dbReference>